<dbReference type="STRING" id="1648404.CP97_14801"/>
<reference evidence="1 2" key="1">
    <citation type="journal article" date="2015" name="Int. J. Syst. Evol. Microbiol.">
        <title>Erythrobacter atlanticus sp. nov., a bacterium from ocean sediment able to degrade polycyclic aromatic hydrocarbons.</title>
        <authorList>
            <person name="Zhuang L."/>
            <person name="Liu Y."/>
            <person name="Wang L."/>
            <person name="Wang W."/>
            <person name="Shao Z."/>
        </authorList>
    </citation>
    <scope>NUCLEOTIDE SEQUENCE [LARGE SCALE GENOMIC DNA]</scope>
    <source>
        <strain evidence="2">s21-N3</strain>
    </source>
</reference>
<dbReference type="AlphaFoldDB" id="A0A168M2P7"/>
<dbReference type="EMBL" id="CP011310">
    <property type="protein sequence ID" value="ANC50487.1"/>
    <property type="molecule type" value="Genomic_DNA"/>
</dbReference>
<protein>
    <submittedName>
        <fullName evidence="1">Uncharacterized protein</fullName>
    </submittedName>
</protein>
<accession>A0A168M2P7</accession>
<keyword evidence="2" id="KW-1185">Reference proteome</keyword>
<evidence type="ECO:0000313" key="1">
    <source>
        <dbReference type="EMBL" id="ANC50487.1"/>
    </source>
</evidence>
<dbReference type="Proteomes" id="UP000059113">
    <property type="component" value="Chromosome"/>
</dbReference>
<reference evidence="2" key="2">
    <citation type="submission" date="2015-04" db="EMBL/GenBank/DDBJ databases">
        <title>The complete genome sequence of Erythrobacter sp. s21-N3.</title>
        <authorList>
            <person name="Zhuang L."/>
            <person name="Liu Y."/>
            <person name="Shao Z."/>
        </authorList>
    </citation>
    <scope>NUCLEOTIDE SEQUENCE [LARGE SCALE GENOMIC DNA]</scope>
    <source>
        <strain evidence="2">s21-N3</strain>
    </source>
</reference>
<evidence type="ECO:0000313" key="2">
    <source>
        <dbReference type="Proteomes" id="UP000059113"/>
    </source>
</evidence>
<proteinExistence type="predicted"/>
<gene>
    <name evidence="1" type="ORF">CP97_14801</name>
</gene>
<organism evidence="1 2">
    <name type="scientific">Aurantiacibacter atlanticus</name>
    <dbReference type="NCBI Taxonomy" id="1648404"/>
    <lineage>
        <taxon>Bacteria</taxon>
        <taxon>Pseudomonadati</taxon>
        <taxon>Pseudomonadota</taxon>
        <taxon>Alphaproteobacteria</taxon>
        <taxon>Sphingomonadales</taxon>
        <taxon>Erythrobacteraceae</taxon>
        <taxon>Aurantiacibacter</taxon>
    </lineage>
</organism>
<dbReference type="KEGG" id="ery:CP97_14801"/>
<name>A0A168M2P7_9SPHN</name>
<sequence length="39" mass="4152">MANALSPRQRECFGGRVDELSGLTVGDAVIVAGRAQIRH</sequence>